<reference evidence="2 3" key="1">
    <citation type="submission" date="2016-11" db="EMBL/GenBank/DDBJ databases">
        <authorList>
            <person name="Jaros S."/>
            <person name="Januszkiewicz K."/>
            <person name="Wedrychowicz H."/>
        </authorList>
    </citation>
    <scope>NUCLEOTIDE SEQUENCE [LARGE SCALE GENOMIC DNA]</scope>
    <source>
        <strain evidence="2 3">LMG 26898</strain>
    </source>
</reference>
<accession>A0A1M7LRP7</accession>
<evidence type="ECO:0000256" key="1">
    <source>
        <dbReference type="SAM" id="SignalP"/>
    </source>
</evidence>
<evidence type="ECO:0000313" key="3">
    <source>
        <dbReference type="Proteomes" id="UP000183983"/>
    </source>
</evidence>
<dbReference type="EMBL" id="FRDA01000003">
    <property type="protein sequence ID" value="SHM80355.1"/>
    <property type="molecule type" value="Genomic_DNA"/>
</dbReference>
<dbReference type="AlphaFoldDB" id="A0A1M7LRP7"/>
<organism evidence="2 3">
    <name type="scientific">Pseudomonas asturiensis</name>
    <dbReference type="NCBI Taxonomy" id="1190415"/>
    <lineage>
        <taxon>Bacteria</taxon>
        <taxon>Pseudomonadati</taxon>
        <taxon>Pseudomonadota</taxon>
        <taxon>Gammaproteobacteria</taxon>
        <taxon>Pseudomonadales</taxon>
        <taxon>Pseudomonadaceae</taxon>
        <taxon>Pseudomonas</taxon>
    </lineage>
</organism>
<dbReference type="Proteomes" id="UP000183983">
    <property type="component" value="Unassembled WGS sequence"/>
</dbReference>
<protein>
    <submittedName>
        <fullName evidence="2">Uncharacterized protein</fullName>
    </submittedName>
</protein>
<sequence>MKIREMFCGLAILAMASPVLANKYIIDMQGESPNRVIVYANAEDIARLGGSAFSKTLIRGMELELVYEAADKPHWTVMAAQFECPNMNRMIMPDLNGSNVRVPKDSEIKLASLPEVDTIRFRSNGGGTWSRKKDRYDATQPTDWQTTSSYTLLQAYRIACQPDAFSSALQASGNPERSINNGLLAKNMEGLGIHVLGVVPIGTGEDAADFTWKHIWKDAVRPPSVAARKMTPDEIAGLKRNVAELRSSVDREADKTNATLKKLGGELSFTTKAAQLRGKRKLSRAESTLVQVWVGKTEHDVVVANGPPAINDAGGMRFLSYGSSYDNQVQWVNAFNGAPMGTAGGWQYCNVRYVLIPDESDNVNKVVDVRVTADSAGDTRGMHACANIMNAPGQ</sequence>
<evidence type="ECO:0000313" key="2">
    <source>
        <dbReference type="EMBL" id="SHM80355.1"/>
    </source>
</evidence>
<gene>
    <name evidence="2" type="ORF">SAMN05216593_103239</name>
</gene>
<name>A0A1M7LRP7_9PSED</name>
<dbReference type="RefSeq" id="WP_141121827.1">
    <property type="nucleotide sequence ID" value="NZ_FRDA01000003.1"/>
</dbReference>
<keyword evidence="1" id="KW-0732">Signal</keyword>
<feature type="chain" id="PRO_5013201134" evidence="1">
    <location>
        <begin position="22"/>
        <end position="394"/>
    </location>
</feature>
<proteinExistence type="predicted"/>
<feature type="signal peptide" evidence="1">
    <location>
        <begin position="1"/>
        <end position="21"/>
    </location>
</feature>
<dbReference type="OrthoDB" id="6015648at2"/>